<dbReference type="AlphaFoldDB" id="K1PGA8"/>
<feature type="coiled-coil region" evidence="1">
    <location>
        <begin position="302"/>
        <end position="329"/>
    </location>
</feature>
<protein>
    <submittedName>
        <fullName evidence="3">Uncharacterized protein</fullName>
    </submittedName>
</protein>
<organism evidence="3">
    <name type="scientific">Magallana gigas</name>
    <name type="common">Pacific oyster</name>
    <name type="synonym">Crassostrea gigas</name>
    <dbReference type="NCBI Taxonomy" id="29159"/>
    <lineage>
        <taxon>Eukaryota</taxon>
        <taxon>Metazoa</taxon>
        <taxon>Spiralia</taxon>
        <taxon>Lophotrochozoa</taxon>
        <taxon>Mollusca</taxon>
        <taxon>Bivalvia</taxon>
        <taxon>Autobranchia</taxon>
        <taxon>Pteriomorphia</taxon>
        <taxon>Ostreida</taxon>
        <taxon>Ostreoidea</taxon>
        <taxon>Ostreidae</taxon>
        <taxon>Magallana</taxon>
    </lineage>
</organism>
<feature type="region of interest" description="Disordered" evidence="2">
    <location>
        <begin position="141"/>
        <end position="169"/>
    </location>
</feature>
<name>K1PGA8_MAGGI</name>
<reference evidence="3" key="1">
    <citation type="journal article" date="2012" name="Nature">
        <title>The oyster genome reveals stress adaptation and complexity of shell formation.</title>
        <authorList>
            <person name="Zhang G."/>
            <person name="Fang X."/>
            <person name="Guo X."/>
            <person name="Li L."/>
            <person name="Luo R."/>
            <person name="Xu F."/>
            <person name="Yang P."/>
            <person name="Zhang L."/>
            <person name="Wang X."/>
            <person name="Qi H."/>
            <person name="Xiong Z."/>
            <person name="Que H."/>
            <person name="Xie Y."/>
            <person name="Holland P.W."/>
            <person name="Paps J."/>
            <person name="Zhu Y."/>
            <person name="Wu F."/>
            <person name="Chen Y."/>
            <person name="Wang J."/>
            <person name="Peng C."/>
            <person name="Meng J."/>
            <person name="Yang L."/>
            <person name="Liu J."/>
            <person name="Wen B."/>
            <person name="Zhang N."/>
            <person name="Huang Z."/>
            <person name="Zhu Q."/>
            <person name="Feng Y."/>
            <person name="Mount A."/>
            <person name="Hedgecock D."/>
            <person name="Xu Z."/>
            <person name="Liu Y."/>
            <person name="Domazet-Loso T."/>
            <person name="Du Y."/>
            <person name="Sun X."/>
            <person name="Zhang S."/>
            <person name="Liu B."/>
            <person name="Cheng P."/>
            <person name="Jiang X."/>
            <person name="Li J."/>
            <person name="Fan D."/>
            <person name="Wang W."/>
            <person name="Fu W."/>
            <person name="Wang T."/>
            <person name="Wang B."/>
            <person name="Zhang J."/>
            <person name="Peng Z."/>
            <person name="Li Y."/>
            <person name="Li N."/>
            <person name="Wang J."/>
            <person name="Chen M."/>
            <person name="He Y."/>
            <person name="Tan F."/>
            <person name="Song X."/>
            <person name="Zheng Q."/>
            <person name="Huang R."/>
            <person name="Yang H."/>
            <person name="Du X."/>
            <person name="Chen L."/>
            <person name="Yang M."/>
            <person name="Gaffney P.M."/>
            <person name="Wang S."/>
            <person name="Luo L."/>
            <person name="She Z."/>
            <person name="Ming Y."/>
            <person name="Huang W."/>
            <person name="Zhang S."/>
            <person name="Huang B."/>
            <person name="Zhang Y."/>
            <person name="Qu T."/>
            <person name="Ni P."/>
            <person name="Miao G."/>
            <person name="Wang J."/>
            <person name="Wang Q."/>
            <person name="Steinberg C.E."/>
            <person name="Wang H."/>
            <person name="Li N."/>
            <person name="Qian L."/>
            <person name="Zhang G."/>
            <person name="Li Y."/>
            <person name="Yang H."/>
            <person name="Liu X."/>
            <person name="Wang J."/>
            <person name="Yin Y."/>
            <person name="Wang J."/>
        </authorList>
    </citation>
    <scope>NUCLEOTIDE SEQUENCE [LARGE SCALE GENOMIC DNA]</scope>
    <source>
        <strain evidence="3">05x7-T-G4-1.051#20</strain>
    </source>
</reference>
<proteinExistence type="predicted"/>
<dbReference type="HOGENOM" id="CLU_724131_0_0_1"/>
<dbReference type="InParanoid" id="K1PGA8"/>
<evidence type="ECO:0000256" key="1">
    <source>
        <dbReference type="SAM" id="Coils"/>
    </source>
</evidence>
<evidence type="ECO:0000313" key="3">
    <source>
        <dbReference type="EMBL" id="EKC20623.1"/>
    </source>
</evidence>
<keyword evidence="1" id="KW-0175">Coiled coil</keyword>
<dbReference type="EMBL" id="JH819088">
    <property type="protein sequence ID" value="EKC20623.1"/>
    <property type="molecule type" value="Genomic_DNA"/>
</dbReference>
<feature type="compositionally biased region" description="Low complexity" evidence="2">
    <location>
        <begin position="152"/>
        <end position="161"/>
    </location>
</feature>
<gene>
    <name evidence="3" type="ORF">CGI_10005704</name>
</gene>
<accession>K1PGA8</accession>
<sequence>MALKSLKELYDDMIWRFCRVADNQFRKDMIKVFRKQKTDTLRKRVVESSASSVLKDGTTKLTMMYINNDDSPGKLRSHLKIQSLILETGPLALKGFSKTQLLNIAKAYNLTQSMKSTKATIIDNLIHHIPNCPGIPNTDVLTGDDAPELPSEEAVPSSSSVQTQSEKTVGQDGNVSDIIKTIYDSLIILKFRIIEFIEVMDWSIICSLGIGKRAITSLPSNNTVNNAMYHNQVMSNTFMNQNQMCYGYQNSQMNNCSNSSMMPFQPQRNTFSFVFIFVGKSCIQTKIPVEEMQKTKKNCKECDKIKEELLKADKRIQELEKELLAASTNKTSTDSSCTYKVQTDGRPCVLSSGVAAANHMVEAGVNGVNGVTYVKDAVELSY</sequence>
<evidence type="ECO:0000256" key="2">
    <source>
        <dbReference type="SAM" id="MobiDB-lite"/>
    </source>
</evidence>